<feature type="compositionally biased region" description="Polar residues" evidence="1">
    <location>
        <begin position="389"/>
        <end position="400"/>
    </location>
</feature>
<comment type="caution">
    <text evidence="2">The sequence shown here is derived from an EMBL/GenBank/DDBJ whole genome shotgun (WGS) entry which is preliminary data.</text>
</comment>
<gene>
    <name evidence="2" type="ORF">BV898_06725</name>
</gene>
<feature type="region of interest" description="Disordered" evidence="1">
    <location>
        <begin position="383"/>
        <end position="413"/>
    </location>
</feature>
<feature type="region of interest" description="Disordered" evidence="1">
    <location>
        <begin position="442"/>
        <end position="461"/>
    </location>
</feature>
<evidence type="ECO:0000313" key="2">
    <source>
        <dbReference type="EMBL" id="OQV19306.1"/>
    </source>
</evidence>
<dbReference type="EMBL" id="MTYJ01000041">
    <property type="protein sequence ID" value="OQV19306.1"/>
    <property type="molecule type" value="Genomic_DNA"/>
</dbReference>
<dbReference type="Proteomes" id="UP000192578">
    <property type="component" value="Unassembled WGS sequence"/>
</dbReference>
<feature type="region of interest" description="Disordered" evidence="1">
    <location>
        <begin position="478"/>
        <end position="504"/>
    </location>
</feature>
<accession>A0A1W0WVT8</accession>
<proteinExistence type="predicted"/>
<sequence length="578" mass="64858">MTFKKKPPPKKALAKLRDGATLLAPIRDIIDHAIRDGDNDPTLEDYEAIGGNVNNLKGDALDAYLDLQSSKQHRQINNNNIELQDTLNRISELLNARGFRTSLSVEDEKLEREATFFRIIQECQGKEEALKVDVAEYLELHITKARHQYEAMKEIEQWFQDLLGDKTMEQEFNDELAHIKLRHDDQLLGHQNVEEALGSVEKTVRKLRDIGSILILSSADGVGVFGGPPPDPDDTVTLLVPAESSSDVRFHFTVISDDEAMFKDMKVQLLAQQYLKGMIFYGSAAKHKNRAQKRKVIRLMMRQLEAIYNFITRLRNAYNAIEKESLGYKARVDELQMQKDQAYRDRERYKTQIDDAEIKLKKILDEKEAARNANILLEEKVRQAERETASQQPRQPTGKLNSKGAAPPAPAAAPAVEMVAPAKESQGKSSLPHVAGKVSVTSAVPVQPPPPPPPPPTTATDARSFQENLQEMDSQTFRPEIVKSMKRTVGKTAGKGKTAEDEEITDVANEEIQLLKQIGWSREHDSFTSRAIPTQQSLIGMSDVQVQPSLDGLTSDERAEFEDAKEQIATFERNTSLS</sequence>
<dbReference type="AlphaFoldDB" id="A0A1W0WVT8"/>
<evidence type="ECO:0000256" key="1">
    <source>
        <dbReference type="SAM" id="MobiDB-lite"/>
    </source>
</evidence>
<dbReference type="OrthoDB" id="10666942at2759"/>
<evidence type="ECO:0000313" key="3">
    <source>
        <dbReference type="Proteomes" id="UP000192578"/>
    </source>
</evidence>
<reference evidence="3" key="1">
    <citation type="submission" date="2017-01" db="EMBL/GenBank/DDBJ databases">
        <title>Comparative genomics of anhydrobiosis in the tardigrade Hypsibius dujardini.</title>
        <authorList>
            <person name="Yoshida Y."/>
            <person name="Koutsovoulos G."/>
            <person name="Laetsch D."/>
            <person name="Stevens L."/>
            <person name="Kumar S."/>
            <person name="Horikawa D."/>
            <person name="Ishino K."/>
            <person name="Komine S."/>
            <person name="Tomita M."/>
            <person name="Blaxter M."/>
            <person name="Arakawa K."/>
        </authorList>
    </citation>
    <scope>NUCLEOTIDE SEQUENCE [LARGE SCALE GENOMIC DNA]</scope>
    <source>
        <strain evidence="3">Z151</strain>
    </source>
</reference>
<feature type="compositionally biased region" description="Pro residues" evidence="1">
    <location>
        <begin position="446"/>
        <end position="457"/>
    </location>
</feature>
<organism evidence="2 3">
    <name type="scientific">Hypsibius exemplaris</name>
    <name type="common">Freshwater tardigrade</name>
    <dbReference type="NCBI Taxonomy" id="2072580"/>
    <lineage>
        <taxon>Eukaryota</taxon>
        <taxon>Metazoa</taxon>
        <taxon>Ecdysozoa</taxon>
        <taxon>Tardigrada</taxon>
        <taxon>Eutardigrada</taxon>
        <taxon>Parachela</taxon>
        <taxon>Hypsibioidea</taxon>
        <taxon>Hypsibiidae</taxon>
        <taxon>Hypsibius</taxon>
    </lineage>
</organism>
<keyword evidence="3" id="KW-1185">Reference proteome</keyword>
<protein>
    <submittedName>
        <fullName evidence="2">Uncharacterized protein</fullName>
    </submittedName>
</protein>
<name>A0A1W0WVT8_HYPEX</name>